<accession>A0A0E9XT39</accession>
<dbReference type="EMBL" id="GBXM01003547">
    <property type="protein sequence ID" value="JAI05031.1"/>
    <property type="molecule type" value="Transcribed_RNA"/>
</dbReference>
<reference evidence="1" key="1">
    <citation type="submission" date="2014-11" db="EMBL/GenBank/DDBJ databases">
        <authorList>
            <person name="Amaro Gonzalez C."/>
        </authorList>
    </citation>
    <scope>NUCLEOTIDE SEQUENCE</scope>
</reference>
<proteinExistence type="predicted"/>
<name>A0A0E9XT39_ANGAN</name>
<protein>
    <submittedName>
        <fullName evidence="1">Uncharacterized protein</fullName>
    </submittedName>
</protein>
<evidence type="ECO:0000313" key="1">
    <source>
        <dbReference type="EMBL" id="JAI05031.1"/>
    </source>
</evidence>
<reference evidence="1" key="2">
    <citation type="journal article" date="2015" name="Fish Shellfish Immunol.">
        <title>Early steps in the European eel (Anguilla anguilla)-Vibrio vulnificus interaction in the gills: Role of the RtxA13 toxin.</title>
        <authorList>
            <person name="Callol A."/>
            <person name="Pajuelo D."/>
            <person name="Ebbesson L."/>
            <person name="Teles M."/>
            <person name="MacKenzie S."/>
            <person name="Amaro C."/>
        </authorList>
    </citation>
    <scope>NUCLEOTIDE SEQUENCE</scope>
</reference>
<sequence>MWDKDWMSQLSLGTLPFLLILGMLTLAHLADASGKNHQTGLFLCLM</sequence>
<dbReference type="AlphaFoldDB" id="A0A0E9XT39"/>
<organism evidence="1">
    <name type="scientific">Anguilla anguilla</name>
    <name type="common">European freshwater eel</name>
    <name type="synonym">Muraena anguilla</name>
    <dbReference type="NCBI Taxonomy" id="7936"/>
    <lineage>
        <taxon>Eukaryota</taxon>
        <taxon>Metazoa</taxon>
        <taxon>Chordata</taxon>
        <taxon>Craniata</taxon>
        <taxon>Vertebrata</taxon>
        <taxon>Euteleostomi</taxon>
        <taxon>Actinopterygii</taxon>
        <taxon>Neopterygii</taxon>
        <taxon>Teleostei</taxon>
        <taxon>Anguilliformes</taxon>
        <taxon>Anguillidae</taxon>
        <taxon>Anguilla</taxon>
    </lineage>
</organism>